<gene>
    <name evidence="2" type="ORF">NQ318_020971</name>
</gene>
<dbReference type="EMBL" id="JAPWTK010000065">
    <property type="protein sequence ID" value="KAJ8952656.1"/>
    <property type="molecule type" value="Genomic_DNA"/>
</dbReference>
<accession>A0AAV8YPQ6</accession>
<name>A0AAV8YPQ6_9CUCU</name>
<comment type="caution">
    <text evidence="2">The sequence shown here is derived from an EMBL/GenBank/DDBJ whole genome shotgun (WGS) entry which is preliminary data.</text>
</comment>
<reference evidence="2" key="1">
    <citation type="journal article" date="2023" name="Insect Mol. Biol.">
        <title>Genome sequencing provides insights into the evolution of gene families encoding plant cell wall-degrading enzymes in longhorned beetles.</title>
        <authorList>
            <person name="Shin N.R."/>
            <person name="Okamura Y."/>
            <person name="Kirsch R."/>
            <person name="Pauchet Y."/>
        </authorList>
    </citation>
    <scope>NUCLEOTIDE SEQUENCE</scope>
    <source>
        <strain evidence="2">AMC_N1</strain>
    </source>
</reference>
<evidence type="ECO:0000313" key="3">
    <source>
        <dbReference type="Proteomes" id="UP001162162"/>
    </source>
</evidence>
<dbReference type="AlphaFoldDB" id="A0AAV8YPQ6"/>
<feature type="region of interest" description="Disordered" evidence="1">
    <location>
        <begin position="1"/>
        <end position="60"/>
    </location>
</feature>
<evidence type="ECO:0000256" key="1">
    <source>
        <dbReference type="SAM" id="MobiDB-lite"/>
    </source>
</evidence>
<dbReference type="Proteomes" id="UP001162162">
    <property type="component" value="Unassembled WGS sequence"/>
</dbReference>
<proteinExistence type="predicted"/>
<keyword evidence="3" id="KW-1185">Reference proteome</keyword>
<feature type="non-terminal residue" evidence="2">
    <location>
        <position position="136"/>
    </location>
</feature>
<evidence type="ECO:0000313" key="2">
    <source>
        <dbReference type="EMBL" id="KAJ8952656.1"/>
    </source>
</evidence>
<sequence>MPLEAVTTPKKIITQEEAASESEDELDKTLIPQLDGEWDSGDEGSSSNPGLGQRNEDNRKNVKQRLVKKVLYVKLINEDVKREKNMPLLDFEPSWESYAFSNQNTNTSEDCINPCNEDKSHLSSLIVTDKFNKSLD</sequence>
<protein>
    <submittedName>
        <fullName evidence="2">Uncharacterized protein</fullName>
    </submittedName>
</protein>
<organism evidence="2 3">
    <name type="scientific">Aromia moschata</name>
    <dbReference type="NCBI Taxonomy" id="1265417"/>
    <lineage>
        <taxon>Eukaryota</taxon>
        <taxon>Metazoa</taxon>
        <taxon>Ecdysozoa</taxon>
        <taxon>Arthropoda</taxon>
        <taxon>Hexapoda</taxon>
        <taxon>Insecta</taxon>
        <taxon>Pterygota</taxon>
        <taxon>Neoptera</taxon>
        <taxon>Endopterygota</taxon>
        <taxon>Coleoptera</taxon>
        <taxon>Polyphaga</taxon>
        <taxon>Cucujiformia</taxon>
        <taxon>Chrysomeloidea</taxon>
        <taxon>Cerambycidae</taxon>
        <taxon>Cerambycinae</taxon>
        <taxon>Callichromatini</taxon>
        <taxon>Aromia</taxon>
    </lineage>
</organism>